<dbReference type="KEGG" id="srho:HH216_20770"/>
<evidence type="ECO:0000313" key="3">
    <source>
        <dbReference type="Proteomes" id="UP000501128"/>
    </source>
</evidence>
<feature type="compositionally biased region" description="Basic and acidic residues" evidence="1">
    <location>
        <begin position="134"/>
        <end position="146"/>
    </location>
</feature>
<protein>
    <submittedName>
        <fullName evidence="2">VWA domain-containing protein</fullName>
    </submittedName>
</protein>
<dbReference type="PANTHER" id="PTHR39338">
    <property type="entry name" value="BLL5662 PROTEIN-RELATED"/>
    <property type="match status" value="1"/>
</dbReference>
<proteinExistence type="predicted"/>
<dbReference type="InterPro" id="IPR008912">
    <property type="entry name" value="Uncharacterised_CoxE"/>
</dbReference>
<feature type="region of interest" description="Disordered" evidence="1">
    <location>
        <begin position="121"/>
        <end position="156"/>
    </location>
</feature>
<organism evidence="2 3">
    <name type="scientific">Spirosoma rhododendri</name>
    <dbReference type="NCBI Taxonomy" id="2728024"/>
    <lineage>
        <taxon>Bacteria</taxon>
        <taxon>Pseudomonadati</taxon>
        <taxon>Bacteroidota</taxon>
        <taxon>Cytophagia</taxon>
        <taxon>Cytophagales</taxon>
        <taxon>Cytophagaceae</taxon>
        <taxon>Spirosoma</taxon>
    </lineage>
</organism>
<reference evidence="2 3" key="1">
    <citation type="submission" date="2020-04" db="EMBL/GenBank/DDBJ databases">
        <title>Genome sequencing of novel species.</title>
        <authorList>
            <person name="Heo J."/>
            <person name="Kim S.-J."/>
            <person name="Kim J.-S."/>
            <person name="Hong S.-B."/>
            <person name="Kwon S.-W."/>
        </authorList>
    </citation>
    <scope>NUCLEOTIDE SEQUENCE [LARGE SCALE GENOMIC DNA]</scope>
    <source>
        <strain evidence="2 3">CJU-R4</strain>
    </source>
</reference>
<gene>
    <name evidence="2" type="ORF">HH216_20770</name>
</gene>
<sequence>MFLDFFLLLRQHAIPVTVPEYLTLLAALRSDVGGSSIDGFYALSKTILVKHEQQLDLFDRLFEQYINQRDAGLSAPVPVAPPDWFTQLFDRSANPDDLAAVDAAGGSEALWTLLRDQLERPPVERLNGAGDNDGDLKSGQGDKPDEQGASNKQEGALKVWENRDYRNLDDGLELNTRNLKMALRQLRILTREGAKSELDINSTISQTSRNAGMLDIRMQPVRQNRVKVLLLLDVGGSMDDHIELCSHLFSAARYQFQQLEFFYFHNCVYETLWRDNTRRRERVPTYEVLHKYNRDYKVIFVGDASMSPYELTSPKGSVEHYNEEAGLVWLERFRQQYPSLVWLNPATAGHWRYSQSIQLIRDWSGNRMFPLTLNGLEQAMKSLKNPKVVFDE</sequence>
<keyword evidence="3" id="KW-1185">Reference proteome</keyword>
<dbReference type="EMBL" id="CP051677">
    <property type="protein sequence ID" value="QJD80575.1"/>
    <property type="molecule type" value="Genomic_DNA"/>
</dbReference>
<dbReference type="PANTHER" id="PTHR39338:SF7">
    <property type="entry name" value="BLL6692 PROTEIN"/>
    <property type="match status" value="1"/>
</dbReference>
<accession>A0A7L5DR05</accession>
<dbReference type="AlphaFoldDB" id="A0A7L5DR05"/>
<name>A0A7L5DR05_9BACT</name>
<dbReference type="Proteomes" id="UP000501128">
    <property type="component" value="Chromosome"/>
</dbReference>
<dbReference type="Pfam" id="PF05762">
    <property type="entry name" value="VWA_CoxE"/>
    <property type="match status" value="1"/>
</dbReference>
<evidence type="ECO:0000313" key="2">
    <source>
        <dbReference type="EMBL" id="QJD80575.1"/>
    </source>
</evidence>
<dbReference type="RefSeq" id="WP_169552544.1">
    <property type="nucleotide sequence ID" value="NZ_CP051677.1"/>
</dbReference>
<evidence type="ECO:0000256" key="1">
    <source>
        <dbReference type="SAM" id="MobiDB-lite"/>
    </source>
</evidence>